<feature type="domain" description="PIH1D1/2/3 CS-like" evidence="6">
    <location>
        <begin position="244"/>
        <end position="345"/>
    </location>
</feature>
<evidence type="ECO:0000256" key="3">
    <source>
        <dbReference type="HAMAP-Rule" id="MF_03069"/>
    </source>
</evidence>
<feature type="domain" description="PIH1 N-terminal" evidence="5">
    <location>
        <begin position="41"/>
        <end position="201"/>
    </location>
</feature>
<dbReference type="InterPro" id="IPR008978">
    <property type="entry name" value="HSP20-like_chaperone"/>
</dbReference>
<feature type="compositionally biased region" description="Basic and acidic residues" evidence="4">
    <location>
        <begin position="562"/>
        <end position="573"/>
    </location>
</feature>
<comment type="similarity">
    <text evidence="3">Belongs to the PIH1 family. Kintoun subfamily.</text>
</comment>
<accession>A0A9N9U1V8</accession>
<dbReference type="InterPro" id="IPR050734">
    <property type="entry name" value="PIH1/Kintoun_subfamily"/>
</dbReference>
<dbReference type="GO" id="GO:0060285">
    <property type="term" value="P:cilium-dependent cell motility"/>
    <property type="evidence" value="ECO:0007669"/>
    <property type="project" value="UniProtKB-UniRule"/>
</dbReference>
<keyword evidence="8" id="KW-1185">Reference proteome</keyword>
<dbReference type="GO" id="GO:0120293">
    <property type="term" value="C:dynein axonemal particle"/>
    <property type="evidence" value="ECO:0007669"/>
    <property type="project" value="UniProtKB-SubCell"/>
</dbReference>
<evidence type="ECO:0000259" key="6">
    <source>
        <dbReference type="Pfam" id="PF18201"/>
    </source>
</evidence>
<feature type="region of interest" description="Disordered" evidence="4">
    <location>
        <begin position="217"/>
        <end position="241"/>
    </location>
</feature>
<keyword evidence="1 3" id="KW-0963">Cytoplasm</keyword>
<dbReference type="OrthoDB" id="546764at2759"/>
<dbReference type="Proteomes" id="UP001153712">
    <property type="component" value="Chromosome 9"/>
</dbReference>
<feature type="region of interest" description="Disordered" evidence="4">
    <location>
        <begin position="529"/>
        <end position="591"/>
    </location>
</feature>
<reference evidence="7" key="1">
    <citation type="submission" date="2022-01" db="EMBL/GenBank/DDBJ databases">
        <authorList>
            <person name="King R."/>
        </authorList>
    </citation>
    <scope>NUCLEOTIDE SEQUENCE</scope>
</reference>
<comment type="function">
    <text evidence="3">Required for cytoplasmic pre-assembly of axonemal dyneins, thereby playing a central role in motility in cilia and flagella. Involved in pre-assembly of dynein arm complexes in the cytoplasm before intraflagellar transport loads them for the ciliary compartment.</text>
</comment>
<dbReference type="Pfam" id="PF08190">
    <property type="entry name" value="PIH1"/>
    <property type="match status" value="1"/>
</dbReference>
<dbReference type="PANTHER" id="PTHR22997:SF3">
    <property type="entry name" value="PROTEIN KINTOUN"/>
    <property type="match status" value="1"/>
</dbReference>
<dbReference type="Gene3D" id="2.60.40.790">
    <property type="match status" value="1"/>
</dbReference>
<name>A0A9N9U1V8_PHYSR</name>
<sequence>MESTFEKLKELDLTRDEIERFGDALKKPEFRKLLHDYVEEINDPENKKLYEKEITELERERGNDITFIHPEACYVIKTSVNGTKKAFVNICTNQLVEKPSSSPTVKDGERGLTWRLPHSLSPPREDLDKKHVRCQVFDVVFHPDTMHLASKNQAFRDMVNRTALDAVEKNFDVTLDKKNLKYPKLSYKGVAHPSVIKKPCEKPERTPEEKELFERLFPAETPDASPTKPKKPTRKTVDDEKSRYTTPQYLIKHRSHIEMEQFTEHKEAKMNAAIPKELIVEVNLPLLKSSADIDLDVTNKTIQLVSEKPAKYKLNLTLPYQVNESIGNAKFDKDRKKLVIVLPVKRNAASMEFSDSGIESDQCSPGTPESEEESDKRLVEEIESTPSEVVEPDNKPVDFRTHFLDENLHYNLPEFTCHVFENCIAFTLNVKNVDENSVEKAFCDENSSIRLKFTSISSSFYPTHYTCYVKLPQHVINIESTTVEVWDNNVILQVIVNCDNHIVSYLFGSTEDDLVEKFVEEPEVINKVLEGGEDKNDSEQTVLEPSIHGNEPEQKQQNVKEPAQERKERKDSFEENCGPKPTKAIDITGTSYESSGDELSCSSFSPSKNKGILKRFSSGRFSVGRSISESSLDNFVYSSVENCHTSLDSVIPEDGEVSSSEKKTVRFNDVVMSQLFRSNSSILGQKKKNQRKARNKKRALERRHSESEASGDEKKEGDLRDCDDFKKSECFEKKDENIFHLEVDN</sequence>
<feature type="region of interest" description="Disordered" evidence="4">
    <location>
        <begin position="682"/>
        <end position="721"/>
    </location>
</feature>
<feature type="compositionally biased region" description="Basic and acidic residues" evidence="4">
    <location>
        <begin position="702"/>
        <end position="721"/>
    </location>
</feature>
<dbReference type="AlphaFoldDB" id="A0A9N9U1V8"/>
<feature type="compositionally biased region" description="Polar residues" evidence="4">
    <location>
        <begin position="357"/>
        <end position="367"/>
    </location>
</feature>
<evidence type="ECO:0000259" key="5">
    <source>
        <dbReference type="Pfam" id="PF08190"/>
    </source>
</evidence>
<evidence type="ECO:0000313" key="7">
    <source>
        <dbReference type="EMBL" id="CAG9865023.1"/>
    </source>
</evidence>
<dbReference type="GO" id="GO:0070286">
    <property type="term" value="P:axonemal dynein complex assembly"/>
    <property type="evidence" value="ECO:0007669"/>
    <property type="project" value="UniProtKB-UniRule"/>
</dbReference>
<dbReference type="EMBL" id="OU900102">
    <property type="protein sequence ID" value="CAG9865023.1"/>
    <property type="molecule type" value="Genomic_DNA"/>
</dbReference>
<dbReference type="PANTHER" id="PTHR22997">
    <property type="entry name" value="PIH1 DOMAIN-CONTAINING PROTEIN 1"/>
    <property type="match status" value="1"/>
</dbReference>
<dbReference type="InterPro" id="IPR041442">
    <property type="entry name" value="PIH1D1/2/3_CS-like"/>
</dbReference>
<feature type="region of interest" description="Disordered" evidence="4">
    <location>
        <begin position="354"/>
        <end position="375"/>
    </location>
</feature>
<comment type="subcellular location">
    <subcellularLocation>
        <location evidence="3">Cytoplasm</location>
    </subcellularLocation>
    <subcellularLocation>
        <location evidence="2">Dynein axonemal particle</location>
    </subcellularLocation>
</comment>
<gene>
    <name evidence="7" type="ORF">PHYEVI_LOCUS11269</name>
</gene>
<dbReference type="HAMAP" id="MF_03069">
    <property type="entry name" value="Kintoun"/>
    <property type="match status" value="1"/>
</dbReference>
<evidence type="ECO:0000256" key="1">
    <source>
        <dbReference type="ARBA" id="ARBA00022490"/>
    </source>
</evidence>
<protein>
    <recommendedName>
        <fullName evidence="3">Protein kintoun</fullName>
    </recommendedName>
    <alternativeName>
        <fullName evidence="3">Dynein assembly factor 2, axonemal homolog</fullName>
    </alternativeName>
</protein>
<dbReference type="InterPro" id="IPR034727">
    <property type="entry name" value="Kintoun"/>
</dbReference>
<feature type="compositionally biased region" description="Basic residues" evidence="4">
    <location>
        <begin position="685"/>
        <end position="701"/>
    </location>
</feature>
<proteinExistence type="inferred from homology"/>
<organism evidence="7 8">
    <name type="scientific">Phyllotreta striolata</name>
    <name type="common">Striped flea beetle</name>
    <name type="synonym">Crioceris striolata</name>
    <dbReference type="NCBI Taxonomy" id="444603"/>
    <lineage>
        <taxon>Eukaryota</taxon>
        <taxon>Metazoa</taxon>
        <taxon>Ecdysozoa</taxon>
        <taxon>Arthropoda</taxon>
        <taxon>Hexapoda</taxon>
        <taxon>Insecta</taxon>
        <taxon>Pterygota</taxon>
        <taxon>Neoptera</taxon>
        <taxon>Endopterygota</taxon>
        <taxon>Coleoptera</taxon>
        <taxon>Polyphaga</taxon>
        <taxon>Cucujiformia</taxon>
        <taxon>Chrysomeloidea</taxon>
        <taxon>Chrysomelidae</taxon>
        <taxon>Galerucinae</taxon>
        <taxon>Alticini</taxon>
        <taxon>Phyllotreta</taxon>
    </lineage>
</organism>
<dbReference type="InterPro" id="IPR012981">
    <property type="entry name" value="PIH1_N"/>
</dbReference>
<evidence type="ECO:0000256" key="4">
    <source>
        <dbReference type="SAM" id="MobiDB-lite"/>
    </source>
</evidence>
<evidence type="ECO:0000256" key="2">
    <source>
        <dbReference type="ARBA" id="ARBA00024190"/>
    </source>
</evidence>
<evidence type="ECO:0000313" key="8">
    <source>
        <dbReference type="Proteomes" id="UP001153712"/>
    </source>
</evidence>
<dbReference type="Pfam" id="PF18201">
    <property type="entry name" value="PIH1_CS"/>
    <property type="match status" value="1"/>
</dbReference>